<organism evidence="4 5">
    <name type="scientific">Pristionchus pacificus</name>
    <name type="common">Parasitic nematode worm</name>
    <dbReference type="NCBI Taxonomy" id="54126"/>
    <lineage>
        <taxon>Eukaryota</taxon>
        <taxon>Metazoa</taxon>
        <taxon>Ecdysozoa</taxon>
        <taxon>Nematoda</taxon>
        <taxon>Chromadorea</taxon>
        <taxon>Rhabditida</taxon>
        <taxon>Rhabditina</taxon>
        <taxon>Diplogasteromorpha</taxon>
        <taxon>Diplogasteroidea</taxon>
        <taxon>Neodiplogasteridae</taxon>
        <taxon>Pristionchus</taxon>
    </lineage>
</organism>
<keyword evidence="3" id="KW-0413">Isomerase</keyword>
<dbReference type="InterPro" id="IPR029045">
    <property type="entry name" value="ClpP/crotonase-like_dom_sf"/>
</dbReference>
<name>A0A2A6CKH6_PRIPA</name>
<dbReference type="GO" id="GO:0004165">
    <property type="term" value="F:delta(3)-delta(2)-enoyl-CoA isomerase activity"/>
    <property type="evidence" value="ECO:0007669"/>
    <property type="project" value="UniProtKB-ARBA"/>
</dbReference>
<dbReference type="Proteomes" id="UP000005239">
    <property type="component" value="Unassembled WGS sequence"/>
</dbReference>
<comment type="subcellular location">
    <subcellularLocation>
        <location evidence="1">Peroxisome</location>
    </subcellularLocation>
</comment>
<dbReference type="PANTHER" id="PTHR43684">
    <property type="match status" value="1"/>
</dbReference>
<keyword evidence="5" id="KW-1185">Reference proteome</keyword>
<dbReference type="InterPro" id="IPR051053">
    <property type="entry name" value="ECH/Chromodomain_protein"/>
</dbReference>
<proteinExistence type="predicted"/>
<dbReference type="InterPro" id="IPR001753">
    <property type="entry name" value="Enoyl-CoA_hydra/iso"/>
</dbReference>
<reference evidence="5" key="1">
    <citation type="journal article" date="2008" name="Nat. Genet.">
        <title>The Pristionchus pacificus genome provides a unique perspective on nematode lifestyle and parasitism.</title>
        <authorList>
            <person name="Dieterich C."/>
            <person name="Clifton S.W."/>
            <person name="Schuster L.N."/>
            <person name="Chinwalla A."/>
            <person name="Delehaunty K."/>
            <person name="Dinkelacker I."/>
            <person name="Fulton L."/>
            <person name="Fulton R."/>
            <person name="Godfrey J."/>
            <person name="Minx P."/>
            <person name="Mitreva M."/>
            <person name="Roeseler W."/>
            <person name="Tian H."/>
            <person name="Witte H."/>
            <person name="Yang S.P."/>
            <person name="Wilson R.K."/>
            <person name="Sommer R.J."/>
        </authorList>
    </citation>
    <scope>NUCLEOTIDE SEQUENCE [LARGE SCALE GENOMIC DNA]</scope>
    <source>
        <strain evidence="5">PS312</strain>
    </source>
</reference>
<accession>A0A2A6CKH6</accession>
<keyword evidence="2" id="KW-0576">Peroxisome</keyword>
<dbReference type="AlphaFoldDB" id="A0A2A6CKH6"/>
<evidence type="ECO:0000313" key="5">
    <source>
        <dbReference type="Proteomes" id="UP000005239"/>
    </source>
</evidence>
<evidence type="ECO:0000256" key="3">
    <source>
        <dbReference type="ARBA" id="ARBA00023235"/>
    </source>
</evidence>
<dbReference type="Gene3D" id="3.90.226.10">
    <property type="entry name" value="2-enoyl-CoA Hydratase, Chain A, domain 1"/>
    <property type="match status" value="1"/>
</dbReference>
<dbReference type="PANTHER" id="PTHR43684:SF1">
    <property type="entry name" value="ENOYL-COA DELTA ISOMERASE 2"/>
    <property type="match status" value="1"/>
</dbReference>
<sequence>MSVRTFVKGSTYWIKLDNAKRANSLTTKMYDDVCRGLDEANDHPSTTFTAITGDGKFYSAGNDFTPAEWNTKHAASKDLEIGPFRMGRRIIDHDKILLGLVNGPAFGIAATTLALMDYVVCADTSYFSTPFSLVGVTPEGGSSGTFPSIMGISRANGMLLFNQRLEALQALQCGLVGKIFPKDDFDRLSVEMIEEFEKLPRHSLLASKSLIRNNAWKQKMRGIFETEVEAIRRMFGSEATQKMIEERFDKKKQ</sequence>
<dbReference type="InterPro" id="IPR014748">
    <property type="entry name" value="Enoyl-CoA_hydra_C"/>
</dbReference>
<dbReference type="EnsemblMetazoa" id="PPA40903.1">
    <property type="protein sequence ID" value="PPA40903.1"/>
    <property type="gene ID" value="WBGene00279272"/>
</dbReference>
<evidence type="ECO:0000313" key="4">
    <source>
        <dbReference type="EnsemblMetazoa" id="PPA40903.1"/>
    </source>
</evidence>
<evidence type="ECO:0000256" key="2">
    <source>
        <dbReference type="ARBA" id="ARBA00023140"/>
    </source>
</evidence>
<dbReference type="Pfam" id="PF00378">
    <property type="entry name" value="ECH_1"/>
    <property type="match status" value="1"/>
</dbReference>
<dbReference type="Gene3D" id="1.10.12.10">
    <property type="entry name" value="Lyase 2-enoyl-coa Hydratase, Chain A, domain 2"/>
    <property type="match status" value="1"/>
</dbReference>
<dbReference type="OrthoDB" id="409763at2759"/>
<protein>
    <submittedName>
        <fullName evidence="4">Uncharacterized protein</fullName>
    </submittedName>
</protein>
<reference evidence="4" key="2">
    <citation type="submission" date="2022-06" db="UniProtKB">
        <authorList>
            <consortium name="EnsemblMetazoa"/>
        </authorList>
    </citation>
    <scope>IDENTIFICATION</scope>
    <source>
        <strain evidence="4">PS312</strain>
    </source>
</reference>
<accession>A0A8R1YY70</accession>
<evidence type="ECO:0000256" key="1">
    <source>
        <dbReference type="ARBA" id="ARBA00004275"/>
    </source>
</evidence>
<dbReference type="CDD" id="cd06558">
    <property type="entry name" value="crotonase-like"/>
    <property type="match status" value="1"/>
</dbReference>
<dbReference type="GO" id="GO:0005777">
    <property type="term" value="C:peroxisome"/>
    <property type="evidence" value="ECO:0007669"/>
    <property type="project" value="UniProtKB-SubCell"/>
</dbReference>
<gene>
    <name evidence="4" type="primary">WBGene00279272</name>
</gene>
<dbReference type="SUPFAM" id="SSF52096">
    <property type="entry name" value="ClpP/crotonase"/>
    <property type="match status" value="1"/>
</dbReference>